<organism evidence="7 9">
    <name type="scientific">Petromyzon marinus</name>
    <name type="common">Sea lamprey</name>
    <dbReference type="NCBI Taxonomy" id="7757"/>
    <lineage>
        <taxon>Eukaryota</taxon>
        <taxon>Metazoa</taxon>
        <taxon>Chordata</taxon>
        <taxon>Craniata</taxon>
        <taxon>Vertebrata</taxon>
        <taxon>Cyclostomata</taxon>
        <taxon>Hyperoartia</taxon>
        <taxon>Petromyzontiformes</taxon>
        <taxon>Petromyzontidae</taxon>
        <taxon>Petromyzon</taxon>
    </lineage>
</organism>
<sequence length="542" mass="58333">MEQNTQTRKQRTPCPRLLLMAVATGLGGSFQYGLNLSLINVPTKVVQGFINSTWESRYGHPVSSSVLTLIWSIIASVFAVGGLAGAILAGPMAQQLGRKCGLLANNAFAILASVLMGVSDVSSSFELLIIGRFLIGVNCGVGLSLQPMYLSECAPQHQRGALAMSTSIFLTLGIFCGQIVGLREVLGGQQQLWAVVLALPVLPALTQLLVLPFFPESPCYLLIDRGQPQQARQVLAWLRGGDGSNGGGSCSDVAAGGGDGNSADIGQGTGGSPLEHRLDEELLAMRAEQEQMSEGPRSVWDVMRNRGTRWQLITVLLLNVTQQLSGLNAIYFYSTYVFKEAKIPEEKIPYVTLGTGAAEIITAMSCGMLVDGLGRRPLLLCGYVLMSLCCAAITVSLALQERSIWMPYLSVALTFAYILSFGIGPGGIMGILPAELFMQDSRSAAFVISGSVNWFSFFLIGLLFPFLVEGMGPYCFVFFMVDCVMGSIIVCILLPETKDRSFVEISRLFHSRNYGHAQPLSSSFATCQNEAAPLTQSDQLEE</sequence>
<feature type="transmembrane region" description="Helical" evidence="5">
    <location>
        <begin position="127"/>
        <end position="149"/>
    </location>
</feature>
<feature type="transmembrane region" description="Helical" evidence="5">
    <location>
        <begin position="474"/>
        <end position="494"/>
    </location>
</feature>
<dbReference type="GO" id="GO:0046323">
    <property type="term" value="P:D-glucose import"/>
    <property type="evidence" value="ECO:0007669"/>
    <property type="project" value="TreeGrafter"/>
</dbReference>
<feature type="transmembrane region" description="Helical" evidence="5">
    <location>
        <begin position="161"/>
        <end position="180"/>
    </location>
</feature>
<evidence type="ECO:0000256" key="4">
    <source>
        <dbReference type="ARBA" id="ARBA00023136"/>
    </source>
</evidence>
<dbReference type="Gene3D" id="1.20.1250.20">
    <property type="entry name" value="MFS general substrate transporter like domains"/>
    <property type="match status" value="1"/>
</dbReference>
<dbReference type="SUPFAM" id="SSF103473">
    <property type="entry name" value="MFS general substrate transporter"/>
    <property type="match status" value="1"/>
</dbReference>
<feature type="transmembrane region" description="Helical" evidence="5">
    <location>
        <begin position="192"/>
        <end position="214"/>
    </location>
</feature>
<evidence type="ECO:0000256" key="5">
    <source>
        <dbReference type="SAM" id="Phobius"/>
    </source>
</evidence>
<dbReference type="InterPro" id="IPR045263">
    <property type="entry name" value="GLUT"/>
</dbReference>
<dbReference type="RefSeq" id="XP_032833026.1">
    <property type="nucleotide sequence ID" value="XM_032977135.1"/>
</dbReference>
<evidence type="ECO:0000256" key="2">
    <source>
        <dbReference type="ARBA" id="ARBA00022692"/>
    </source>
</evidence>
<name>A0AAJ7UDX7_PETMA</name>
<feature type="transmembrane region" description="Helical" evidence="5">
    <location>
        <begin position="69"/>
        <end position="90"/>
    </location>
</feature>
<dbReference type="GeneID" id="116955822"/>
<evidence type="ECO:0000259" key="6">
    <source>
        <dbReference type="PROSITE" id="PS50850"/>
    </source>
</evidence>
<dbReference type="GO" id="GO:0070837">
    <property type="term" value="P:dehydroascorbic acid transport"/>
    <property type="evidence" value="ECO:0007669"/>
    <property type="project" value="TreeGrafter"/>
</dbReference>
<dbReference type="Proteomes" id="UP001318040">
    <property type="component" value="Chromosome 62"/>
</dbReference>
<dbReference type="PANTHER" id="PTHR23503">
    <property type="entry name" value="SOLUTE CARRIER FAMILY 2"/>
    <property type="match status" value="1"/>
</dbReference>
<protein>
    <submittedName>
        <fullName evidence="8 9">Solute carrier family 2, facilitated glucose transporter member 5-like isoform X1</fullName>
    </submittedName>
</protein>
<dbReference type="GO" id="GO:0055056">
    <property type="term" value="F:D-glucose transmembrane transporter activity"/>
    <property type="evidence" value="ECO:0007669"/>
    <property type="project" value="TreeGrafter"/>
</dbReference>
<gene>
    <name evidence="8 9" type="primary">LOC116955822</name>
</gene>
<keyword evidence="2 5" id="KW-0812">Transmembrane</keyword>
<comment type="subcellular location">
    <subcellularLocation>
        <location evidence="1">Membrane</location>
        <topology evidence="1">Multi-pass membrane protein</topology>
    </subcellularLocation>
</comment>
<dbReference type="GO" id="GO:0005886">
    <property type="term" value="C:plasma membrane"/>
    <property type="evidence" value="ECO:0007669"/>
    <property type="project" value="TreeGrafter"/>
</dbReference>
<dbReference type="PRINTS" id="PR00171">
    <property type="entry name" value="SUGRTRNSPORT"/>
</dbReference>
<evidence type="ECO:0000256" key="1">
    <source>
        <dbReference type="ARBA" id="ARBA00004141"/>
    </source>
</evidence>
<keyword evidence="4 5" id="KW-0472">Membrane</keyword>
<dbReference type="Pfam" id="PF00083">
    <property type="entry name" value="Sugar_tr"/>
    <property type="match status" value="2"/>
</dbReference>
<dbReference type="InterPro" id="IPR005829">
    <property type="entry name" value="Sugar_transporter_CS"/>
</dbReference>
<feature type="transmembrane region" description="Helical" evidence="5">
    <location>
        <begin position="377"/>
        <end position="399"/>
    </location>
</feature>
<evidence type="ECO:0000256" key="3">
    <source>
        <dbReference type="ARBA" id="ARBA00022989"/>
    </source>
</evidence>
<feature type="transmembrane region" description="Helical" evidence="5">
    <location>
        <begin position="312"/>
        <end position="333"/>
    </location>
</feature>
<proteinExistence type="predicted"/>
<feature type="domain" description="Major facilitator superfamily (MFS) profile" evidence="6">
    <location>
        <begin position="21"/>
        <end position="498"/>
    </location>
</feature>
<dbReference type="PROSITE" id="PS00217">
    <property type="entry name" value="SUGAR_TRANSPORT_2"/>
    <property type="match status" value="1"/>
</dbReference>
<feature type="transmembrane region" description="Helical" evidence="5">
    <location>
        <begin position="17"/>
        <end position="34"/>
    </location>
</feature>
<reference evidence="8 9" key="1">
    <citation type="submission" date="2025-04" db="UniProtKB">
        <authorList>
            <consortium name="RefSeq"/>
        </authorList>
    </citation>
    <scope>IDENTIFICATION</scope>
    <source>
        <tissue evidence="8 9">Sperm</tissue>
    </source>
</reference>
<evidence type="ECO:0000313" key="9">
    <source>
        <dbReference type="RefSeq" id="XP_032833027.1"/>
    </source>
</evidence>
<dbReference type="InterPro" id="IPR036259">
    <property type="entry name" value="MFS_trans_sf"/>
</dbReference>
<dbReference type="RefSeq" id="XP_032833027.1">
    <property type="nucleotide sequence ID" value="XM_032977136.1"/>
</dbReference>
<keyword evidence="3 5" id="KW-1133">Transmembrane helix</keyword>
<dbReference type="PROSITE" id="PS50850">
    <property type="entry name" value="MFS"/>
    <property type="match status" value="1"/>
</dbReference>
<feature type="transmembrane region" description="Helical" evidence="5">
    <location>
        <begin position="405"/>
        <end position="432"/>
    </location>
</feature>
<feature type="transmembrane region" description="Helical" evidence="5">
    <location>
        <begin position="444"/>
        <end position="468"/>
    </location>
</feature>
<evidence type="ECO:0000313" key="8">
    <source>
        <dbReference type="RefSeq" id="XP_032833026.1"/>
    </source>
</evidence>
<feature type="transmembrane region" description="Helical" evidence="5">
    <location>
        <begin position="102"/>
        <end position="121"/>
    </location>
</feature>
<accession>A0AAJ7UDX7</accession>
<dbReference type="PANTHER" id="PTHR23503:SF1">
    <property type="entry name" value="MAJOR FACILITATOR SUPERFAMILY (MFS) PROFILE DOMAIN-CONTAINING PROTEIN"/>
    <property type="match status" value="1"/>
</dbReference>
<feature type="transmembrane region" description="Helical" evidence="5">
    <location>
        <begin position="348"/>
        <end position="370"/>
    </location>
</feature>
<keyword evidence="7" id="KW-1185">Reference proteome</keyword>
<dbReference type="InterPro" id="IPR003663">
    <property type="entry name" value="Sugar/inositol_transpt"/>
</dbReference>
<dbReference type="InterPro" id="IPR005828">
    <property type="entry name" value="MFS_sugar_transport-like"/>
</dbReference>
<dbReference type="AlphaFoldDB" id="A0AAJ7UDX7"/>
<evidence type="ECO:0000313" key="7">
    <source>
        <dbReference type="Proteomes" id="UP001318040"/>
    </source>
</evidence>
<dbReference type="KEGG" id="pmrn:116955822"/>
<dbReference type="InterPro" id="IPR020846">
    <property type="entry name" value="MFS_dom"/>
</dbReference>